<dbReference type="SUPFAM" id="SSF56281">
    <property type="entry name" value="Metallo-hydrolase/oxidoreductase"/>
    <property type="match status" value="1"/>
</dbReference>
<dbReference type="InterPro" id="IPR001279">
    <property type="entry name" value="Metallo-B-lactamas"/>
</dbReference>
<dbReference type="SMART" id="SM00849">
    <property type="entry name" value="Lactamase_B"/>
    <property type="match status" value="1"/>
</dbReference>
<dbReference type="EMBL" id="MFZM01000004">
    <property type="protein sequence ID" value="OGK24716.1"/>
    <property type="molecule type" value="Genomic_DNA"/>
</dbReference>
<dbReference type="CDD" id="cd06262">
    <property type="entry name" value="metallo-hydrolase-like_MBL-fold"/>
    <property type="match status" value="1"/>
</dbReference>
<evidence type="ECO:0000256" key="1">
    <source>
        <dbReference type="ARBA" id="ARBA00001947"/>
    </source>
</evidence>
<keyword evidence="2" id="KW-0479">Metal-binding</keyword>
<comment type="cofactor">
    <cofactor evidence="1">
        <name>Zn(2+)</name>
        <dbReference type="ChEBI" id="CHEBI:29105"/>
    </cofactor>
</comment>
<evidence type="ECO:0000256" key="3">
    <source>
        <dbReference type="ARBA" id="ARBA00022801"/>
    </source>
</evidence>
<accession>A0A1F7H1I2</accession>
<evidence type="ECO:0000313" key="6">
    <source>
        <dbReference type="EMBL" id="OGK24716.1"/>
    </source>
</evidence>
<dbReference type="PANTHER" id="PTHR46233:SF3">
    <property type="entry name" value="HYDROXYACYLGLUTATHIONE HYDROLASE GLOC"/>
    <property type="match status" value="1"/>
</dbReference>
<keyword evidence="3" id="KW-0378">Hydrolase</keyword>
<comment type="caution">
    <text evidence="6">The sequence shown here is derived from an EMBL/GenBank/DDBJ whole genome shotgun (WGS) entry which is preliminary data.</text>
</comment>
<dbReference type="InterPro" id="IPR036866">
    <property type="entry name" value="RibonucZ/Hydroxyglut_hydro"/>
</dbReference>
<name>A0A1F7H1I2_9BACT</name>
<evidence type="ECO:0000259" key="5">
    <source>
        <dbReference type="SMART" id="SM00849"/>
    </source>
</evidence>
<dbReference type="Gene3D" id="3.60.15.10">
    <property type="entry name" value="Ribonuclease Z/Hydroxyacylglutathione hydrolase-like"/>
    <property type="match status" value="1"/>
</dbReference>
<feature type="domain" description="Metallo-beta-lactamase" evidence="5">
    <location>
        <begin position="12"/>
        <end position="192"/>
    </location>
</feature>
<dbReference type="GO" id="GO:0046872">
    <property type="term" value="F:metal ion binding"/>
    <property type="evidence" value="ECO:0007669"/>
    <property type="project" value="UniProtKB-KW"/>
</dbReference>
<sequence>MLIQRLSLGQLQANCYLLIEENKCLIIDPADEADFILEKIQRENLEPVALLATHGHFDHIMAAGEIQLSYNIPLYIHPDDLFLVKRLRETAKYFLGYEPVIVDPRNLVELKENFSISPPAGGFKFQIIPTPGHTPGSCCFYFKEENAIFTGDTLFHSAIGRYDFSYSNFNDLKTSLKQLFKLPKETIVYAGHGEETTISGEGFNFS</sequence>
<evidence type="ECO:0000313" key="7">
    <source>
        <dbReference type="Proteomes" id="UP000177159"/>
    </source>
</evidence>
<organism evidence="6 7">
    <name type="scientific">Candidatus Roizmanbacteria bacterium RIFCSPHIGHO2_02_FULL_37_24</name>
    <dbReference type="NCBI Taxonomy" id="1802037"/>
    <lineage>
        <taxon>Bacteria</taxon>
        <taxon>Candidatus Roizmaniibacteriota</taxon>
    </lineage>
</organism>
<protein>
    <recommendedName>
        <fullName evidence="5">Metallo-beta-lactamase domain-containing protein</fullName>
    </recommendedName>
</protein>
<dbReference type="PANTHER" id="PTHR46233">
    <property type="entry name" value="HYDROXYACYLGLUTATHIONE HYDROLASE GLOC"/>
    <property type="match status" value="1"/>
</dbReference>
<dbReference type="InterPro" id="IPR051453">
    <property type="entry name" value="MBL_Glyoxalase_II"/>
</dbReference>
<gene>
    <name evidence="6" type="ORF">A3C24_01170</name>
</gene>
<dbReference type="GO" id="GO:0016787">
    <property type="term" value="F:hydrolase activity"/>
    <property type="evidence" value="ECO:0007669"/>
    <property type="project" value="UniProtKB-KW"/>
</dbReference>
<dbReference type="Proteomes" id="UP000177159">
    <property type="component" value="Unassembled WGS sequence"/>
</dbReference>
<reference evidence="6 7" key="1">
    <citation type="journal article" date="2016" name="Nat. Commun.">
        <title>Thousands of microbial genomes shed light on interconnected biogeochemical processes in an aquifer system.</title>
        <authorList>
            <person name="Anantharaman K."/>
            <person name="Brown C.T."/>
            <person name="Hug L.A."/>
            <person name="Sharon I."/>
            <person name="Castelle C.J."/>
            <person name="Probst A.J."/>
            <person name="Thomas B.C."/>
            <person name="Singh A."/>
            <person name="Wilkins M.J."/>
            <person name="Karaoz U."/>
            <person name="Brodie E.L."/>
            <person name="Williams K.H."/>
            <person name="Hubbard S.S."/>
            <person name="Banfield J.F."/>
        </authorList>
    </citation>
    <scope>NUCLEOTIDE SEQUENCE [LARGE SCALE GENOMIC DNA]</scope>
</reference>
<keyword evidence="4" id="KW-0862">Zinc</keyword>
<proteinExistence type="predicted"/>
<evidence type="ECO:0000256" key="2">
    <source>
        <dbReference type="ARBA" id="ARBA00022723"/>
    </source>
</evidence>
<dbReference type="AlphaFoldDB" id="A0A1F7H1I2"/>
<dbReference type="Pfam" id="PF00753">
    <property type="entry name" value="Lactamase_B"/>
    <property type="match status" value="1"/>
</dbReference>
<evidence type="ECO:0000256" key="4">
    <source>
        <dbReference type="ARBA" id="ARBA00022833"/>
    </source>
</evidence>